<dbReference type="EMBL" id="FOVD01000007">
    <property type="protein sequence ID" value="SFN71964.1"/>
    <property type="molecule type" value="Genomic_DNA"/>
</dbReference>
<dbReference type="AlphaFoldDB" id="A0A1I5BB76"/>
<accession>A0A1I5BB76</accession>
<dbReference type="InterPro" id="IPR025992">
    <property type="entry name" value="Haem-bd"/>
</dbReference>
<dbReference type="OrthoDB" id="196738at2"/>
<keyword evidence="3" id="KW-1185">Reference proteome</keyword>
<dbReference type="RefSeq" id="WP_090026430.1">
    <property type="nucleotide sequence ID" value="NZ_FOVD01000007.1"/>
</dbReference>
<feature type="domain" description="Haem-binding" evidence="1">
    <location>
        <begin position="12"/>
        <end position="147"/>
    </location>
</feature>
<name>A0A1I5BB76_CHROL</name>
<dbReference type="Pfam" id="PF14376">
    <property type="entry name" value="Haem_bd"/>
    <property type="match status" value="1"/>
</dbReference>
<protein>
    <submittedName>
        <fullName evidence="2">Haem-binding domain-containing protein</fullName>
    </submittedName>
</protein>
<organism evidence="2 3">
    <name type="scientific">Chryseobacterium oleae</name>
    <dbReference type="NCBI Taxonomy" id="491207"/>
    <lineage>
        <taxon>Bacteria</taxon>
        <taxon>Pseudomonadati</taxon>
        <taxon>Bacteroidota</taxon>
        <taxon>Flavobacteriia</taxon>
        <taxon>Flavobacteriales</taxon>
        <taxon>Weeksellaceae</taxon>
        <taxon>Chryseobacterium group</taxon>
        <taxon>Chryseobacterium</taxon>
    </lineage>
</organism>
<dbReference type="SMART" id="SM01235">
    <property type="entry name" value="Haem_bd"/>
    <property type="match status" value="1"/>
</dbReference>
<evidence type="ECO:0000313" key="3">
    <source>
        <dbReference type="Proteomes" id="UP000198769"/>
    </source>
</evidence>
<evidence type="ECO:0000259" key="1">
    <source>
        <dbReference type="SMART" id="SM01235"/>
    </source>
</evidence>
<evidence type="ECO:0000313" key="2">
    <source>
        <dbReference type="EMBL" id="SFN71964.1"/>
    </source>
</evidence>
<reference evidence="3" key="1">
    <citation type="submission" date="2016-10" db="EMBL/GenBank/DDBJ databases">
        <authorList>
            <person name="Varghese N."/>
            <person name="Submissions S."/>
        </authorList>
    </citation>
    <scope>NUCLEOTIDE SEQUENCE [LARGE SCALE GENOMIC DNA]</scope>
    <source>
        <strain evidence="3">DSM 25575</strain>
    </source>
</reference>
<sequence>MKTVKKVLFWTLVAFALIQFIPIDRVNKPVDKAANFVEVKKTPEKIRDLIKGACYDCHSNETVYPKYAYLAPISWSVKSHVNEGREHLNFSIWGTYNQELKENMLSKAIQTVQNKTMPMPGYIVYHKEANLSDAERTLMVQYFEEMLKSKSY</sequence>
<dbReference type="Proteomes" id="UP000198769">
    <property type="component" value="Unassembled WGS sequence"/>
</dbReference>
<gene>
    <name evidence="2" type="ORF">SAMN05421594_3923</name>
</gene>
<proteinExistence type="predicted"/>